<organism evidence="1 2">
    <name type="scientific">Candidatus Roizmanbacteria bacterium RIFCSPHIGHO2_01_FULL_39_12c</name>
    <dbReference type="NCBI Taxonomy" id="1802031"/>
    <lineage>
        <taxon>Bacteria</taxon>
        <taxon>Candidatus Roizmaniibacteriota</taxon>
    </lineage>
</organism>
<protein>
    <submittedName>
        <fullName evidence="1">Uncharacterized protein</fullName>
    </submittedName>
</protein>
<reference evidence="1 2" key="1">
    <citation type="journal article" date="2016" name="Nat. Commun.">
        <title>Thousands of microbial genomes shed light on interconnected biogeochemical processes in an aquifer system.</title>
        <authorList>
            <person name="Anantharaman K."/>
            <person name="Brown C.T."/>
            <person name="Hug L.A."/>
            <person name="Sharon I."/>
            <person name="Castelle C.J."/>
            <person name="Probst A.J."/>
            <person name="Thomas B.C."/>
            <person name="Singh A."/>
            <person name="Wilkins M.J."/>
            <person name="Karaoz U."/>
            <person name="Brodie E.L."/>
            <person name="Williams K.H."/>
            <person name="Hubbard S.S."/>
            <person name="Banfield J.F."/>
        </authorList>
    </citation>
    <scope>NUCLEOTIDE SEQUENCE [LARGE SCALE GENOMIC DNA]</scope>
</reference>
<dbReference type="EMBL" id="MFZG01000007">
    <property type="protein sequence ID" value="OGK17452.1"/>
    <property type="molecule type" value="Genomic_DNA"/>
</dbReference>
<evidence type="ECO:0000313" key="1">
    <source>
        <dbReference type="EMBL" id="OGK17452.1"/>
    </source>
</evidence>
<sequence length="656" mass="75226">MPETVNPADRQTLPERVKFHSGLVGLQTRLLIGGEALNPNKTDLPSVTAESLGNLQSRNYSPFAAASLRERKNYWQGKEDDHFSRQKEVWLANFVSLFDQNKYFFRQNEEGKSWSELFAKLAINPLSFSRQSADEFYNRYFTGENKDSNIKLFVQDILSAYASSDGKIDYSRLRKDLDGVQWLANVFGSLSSEIVSQLADAESKLQTQPENLINQANTKEIELLEFIYSKKLIEFEPSVIIPQAKLPQNYNWKYERPKEPRKFPEKSLLGIVNNITNPEYVAKLIKEYRPDINEEAVLNQIKREQKELDNFLEIAGLKQPELRKILEEVLSNYKSFLKQKYKINLPSVDLNDISIKPVHGIMTQVINPHALGYVFAVSPTIYLNFDEIYKQAAKLAESEWSIFTTDHIVRLLNEIKPHEFTHLSLDLAYWYLVKNGQVKQGDPVRVTPGKVGLEVIKPTPPYLTEDLDIITKARGGPLMEAVTVELTDQWAGEVHHQPLDLPAYEKEREVLHALINQIADEQNISFDDSFRKFVLASSSAQGYYDLVYELSGKKIIRDKNGKLVSKEGEIKRPYYLEIIYALMEVDQRNLMQKIQLGINPKNIHYDLTLGYINNNLTAIQKQALANIVNNTPDYITLSGPAKREIQRKISSNSLYP</sequence>
<gene>
    <name evidence="1" type="ORF">A2774_00270</name>
</gene>
<accession>A0A1F7GG30</accession>
<proteinExistence type="predicted"/>
<dbReference type="AlphaFoldDB" id="A0A1F7GG30"/>
<evidence type="ECO:0000313" key="2">
    <source>
        <dbReference type="Proteomes" id="UP000177208"/>
    </source>
</evidence>
<dbReference type="Proteomes" id="UP000177208">
    <property type="component" value="Unassembled WGS sequence"/>
</dbReference>
<name>A0A1F7GG30_9BACT</name>
<comment type="caution">
    <text evidence="1">The sequence shown here is derived from an EMBL/GenBank/DDBJ whole genome shotgun (WGS) entry which is preliminary data.</text>
</comment>